<dbReference type="RefSeq" id="WP_107831620.1">
    <property type="nucleotide sequence ID" value="NZ_QAOQ01000012.1"/>
</dbReference>
<dbReference type="InterPro" id="IPR011652">
    <property type="entry name" value="MORN_2"/>
</dbReference>
<dbReference type="OrthoDB" id="703600at2"/>
<name>A0A2T5J4V4_9SPHI</name>
<comment type="caution">
    <text evidence="1">The sequence shown here is derived from an EMBL/GenBank/DDBJ whole genome shotgun (WGS) entry which is preliminary data.</text>
</comment>
<evidence type="ECO:0000313" key="2">
    <source>
        <dbReference type="Proteomes" id="UP000244168"/>
    </source>
</evidence>
<dbReference type="SUPFAM" id="SSF82185">
    <property type="entry name" value="Histone H3 K4-specific methyltransferase SET7/9 N-terminal domain"/>
    <property type="match status" value="1"/>
</dbReference>
<evidence type="ECO:0000313" key="1">
    <source>
        <dbReference type="EMBL" id="PTQ92444.1"/>
    </source>
</evidence>
<protein>
    <submittedName>
        <fullName evidence="1">MORN repeat protein</fullName>
    </submittedName>
</protein>
<dbReference type="EMBL" id="QAOQ01000012">
    <property type="protein sequence ID" value="PTQ92444.1"/>
    <property type="molecule type" value="Genomic_DNA"/>
</dbReference>
<dbReference type="Pfam" id="PF07661">
    <property type="entry name" value="MORN_2"/>
    <property type="match status" value="3"/>
</dbReference>
<organism evidence="1 2">
    <name type="scientific">Mucilaginibacter yixingensis</name>
    <dbReference type="NCBI Taxonomy" id="1295612"/>
    <lineage>
        <taxon>Bacteria</taxon>
        <taxon>Pseudomonadati</taxon>
        <taxon>Bacteroidota</taxon>
        <taxon>Sphingobacteriia</taxon>
        <taxon>Sphingobacteriales</taxon>
        <taxon>Sphingobacteriaceae</taxon>
        <taxon>Mucilaginibacter</taxon>
    </lineage>
</organism>
<gene>
    <name evidence="1" type="ORF">C8P68_11244</name>
</gene>
<dbReference type="Proteomes" id="UP000244168">
    <property type="component" value="Unassembled WGS sequence"/>
</dbReference>
<dbReference type="Gene3D" id="3.90.930.1">
    <property type="match status" value="1"/>
</dbReference>
<keyword evidence="2" id="KW-1185">Reference proteome</keyword>
<reference evidence="1 2" key="1">
    <citation type="submission" date="2018-04" db="EMBL/GenBank/DDBJ databases">
        <title>Genomic Encyclopedia of Archaeal and Bacterial Type Strains, Phase II (KMG-II): from individual species to whole genera.</title>
        <authorList>
            <person name="Goeker M."/>
        </authorList>
    </citation>
    <scope>NUCLEOTIDE SEQUENCE [LARGE SCALE GENOMIC DNA]</scope>
    <source>
        <strain evidence="1 2">DSM 26809</strain>
    </source>
</reference>
<accession>A0A2T5J4V4</accession>
<sequence>MKLFFSILLCLIVFSGYSQKMPDLGLNKVRVVENGSTILLETNPVNSGPEIDPHLTYYWYSSNHVHTTQGGYSGRLLNGAYSEFYENKELKEQGKFKKGLKSGEWKKWNEQGKLLAIVTWHEGIQSGDFSVFDEDGKLKQSGVYRNGLLEGKIKTYNKDGVTIQKYHLGKPVPPSLKRPFLQRIHFWGHKRTAAAKSQKH</sequence>
<dbReference type="AlphaFoldDB" id="A0A2T5J4V4"/>
<proteinExistence type="predicted"/>